<feature type="non-terminal residue" evidence="7">
    <location>
        <position position="1"/>
    </location>
</feature>
<dbReference type="GO" id="GO:0006895">
    <property type="term" value="P:Golgi to endosome transport"/>
    <property type="evidence" value="ECO:0007669"/>
    <property type="project" value="TreeGrafter"/>
</dbReference>
<accession>A0A0B6ZNI4</accession>
<dbReference type="Gene3D" id="2.130.10.10">
    <property type="entry name" value="YVTN repeat-like/Quinoprotein amine dehydrogenase"/>
    <property type="match status" value="1"/>
</dbReference>
<dbReference type="SUPFAM" id="SSF110296">
    <property type="entry name" value="Oligoxyloglucan reducing end-specific cellobiohydrolase"/>
    <property type="match status" value="1"/>
</dbReference>
<dbReference type="PANTHER" id="PTHR12106:SF23">
    <property type="entry name" value="SORTILIN"/>
    <property type="match status" value="1"/>
</dbReference>
<dbReference type="InterPro" id="IPR031778">
    <property type="entry name" value="Sortilin_N"/>
</dbReference>
<dbReference type="GO" id="GO:0005794">
    <property type="term" value="C:Golgi apparatus"/>
    <property type="evidence" value="ECO:0007669"/>
    <property type="project" value="TreeGrafter"/>
</dbReference>
<gene>
    <name evidence="7" type="primary">ORF72855</name>
</gene>
<evidence type="ECO:0000256" key="3">
    <source>
        <dbReference type="ARBA" id="ARBA00023136"/>
    </source>
</evidence>
<dbReference type="AlphaFoldDB" id="A0A0B6ZNI4"/>
<feature type="domain" description="VPS10" evidence="6">
    <location>
        <begin position="143"/>
        <end position="518"/>
    </location>
</feature>
<evidence type="ECO:0000256" key="1">
    <source>
        <dbReference type="ARBA" id="ARBA00004370"/>
    </source>
</evidence>
<dbReference type="GO" id="GO:0005829">
    <property type="term" value="C:cytosol"/>
    <property type="evidence" value="ECO:0007669"/>
    <property type="project" value="GOC"/>
</dbReference>
<evidence type="ECO:0000259" key="6">
    <source>
        <dbReference type="SMART" id="SM00602"/>
    </source>
</evidence>
<evidence type="ECO:0000313" key="7">
    <source>
        <dbReference type="EMBL" id="CEK70108.1"/>
    </source>
</evidence>
<dbReference type="EMBL" id="HACG01023243">
    <property type="protein sequence ID" value="CEK70108.1"/>
    <property type="molecule type" value="Transcribed_RNA"/>
</dbReference>
<keyword evidence="3" id="KW-0472">Membrane</keyword>
<evidence type="ECO:0000256" key="5">
    <source>
        <dbReference type="SAM" id="MobiDB-lite"/>
    </source>
</evidence>
<sequence>ALPISTTKMEIRTKGPLCISLTLLYLCSCIIPTNSRSNSILMQVSVLNSLDQEESLFMEKEQLYRHKRDAQPDQSDVTETESERNDKSCEAQQAYFSNKRAELKTGGRLEETHVFVNESKYNLALAWAGQNDAGILLVLTTSEFSFYDSLVSTLWRSKDHGRTWLDWSSSVNNHTFRKDDGLQRNPHNPSKVYLISYEHFIYLTEDGGETWKRSDLTSEEGSTEILEFHPEPQFEDYVAVISSDRQLYVTYNNFLTEAKPIKSSVETVKWGTAETQKQKSLYATTGEVTVNPLFQIGPEMMDLERYDSETGTWKTILKRVVMFNVQDKFIYASIFKSESPKTQDDERLMMISSDGGETFAEAQLPTLTGDRFFSVVDMSEGLIFMHVDNPGDTGHGILYTSSSSGLVFAESLLNHLYPNFNTIHDFDKIESLRGVFLASQMNDDMSIHTVITYNRGAEWKSIPRPVGVQCQNDESEGCYLQIHNAYSVHRGINAQLPLSKKEAFGLVLVHGHVASNLQ</sequence>
<keyword evidence="2" id="KW-0677">Repeat</keyword>
<dbReference type="PANTHER" id="PTHR12106">
    <property type="entry name" value="SORTILIN RELATED"/>
    <property type="match status" value="1"/>
</dbReference>
<dbReference type="SMART" id="SM00602">
    <property type="entry name" value="VPS10"/>
    <property type="match status" value="1"/>
</dbReference>
<evidence type="ECO:0000256" key="4">
    <source>
        <dbReference type="ARBA" id="ARBA00023180"/>
    </source>
</evidence>
<dbReference type="GO" id="GO:0006897">
    <property type="term" value="P:endocytosis"/>
    <property type="evidence" value="ECO:0007669"/>
    <property type="project" value="TreeGrafter"/>
</dbReference>
<name>A0A0B6ZNI4_9EUPU</name>
<evidence type="ECO:0000256" key="2">
    <source>
        <dbReference type="ARBA" id="ARBA00022737"/>
    </source>
</evidence>
<reference evidence="7" key="1">
    <citation type="submission" date="2014-12" db="EMBL/GenBank/DDBJ databases">
        <title>Insight into the proteome of Arion vulgaris.</title>
        <authorList>
            <person name="Aradska J."/>
            <person name="Bulat T."/>
            <person name="Smidak R."/>
            <person name="Sarate P."/>
            <person name="Gangsoo J."/>
            <person name="Sialana F."/>
            <person name="Bilban M."/>
            <person name="Lubec G."/>
        </authorList>
    </citation>
    <scope>NUCLEOTIDE SEQUENCE</scope>
    <source>
        <tissue evidence="7">Skin</tissue>
    </source>
</reference>
<keyword evidence="4" id="KW-0325">Glycoprotein</keyword>
<feature type="non-terminal residue" evidence="7">
    <location>
        <position position="518"/>
    </location>
</feature>
<protein>
    <recommendedName>
        <fullName evidence="6">VPS10 domain-containing protein</fullName>
    </recommendedName>
</protein>
<dbReference type="InterPro" id="IPR050310">
    <property type="entry name" value="VPS10-sortilin"/>
</dbReference>
<dbReference type="GO" id="GO:0016020">
    <property type="term" value="C:membrane"/>
    <property type="evidence" value="ECO:0007669"/>
    <property type="project" value="UniProtKB-SubCell"/>
</dbReference>
<organism evidence="7">
    <name type="scientific">Arion vulgaris</name>
    <dbReference type="NCBI Taxonomy" id="1028688"/>
    <lineage>
        <taxon>Eukaryota</taxon>
        <taxon>Metazoa</taxon>
        <taxon>Spiralia</taxon>
        <taxon>Lophotrochozoa</taxon>
        <taxon>Mollusca</taxon>
        <taxon>Gastropoda</taxon>
        <taxon>Heterobranchia</taxon>
        <taxon>Euthyneura</taxon>
        <taxon>Panpulmonata</taxon>
        <taxon>Eupulmonata</taxon>
        <taxon>Stylommatophora</taxon>
        <taxon>Helicina</taxon>
        <taxon>Arionoidea</taxon>
        <taxon>Arionidae</taxon>
        <taxon>Arion</taxon>
    </lineage>
</organism>
<proteinExistence type="predicted"/>
<dbReference type="Pfam" id="PF15902">
    <property type="entry name" value="Sortilin-Vps10"/>
    <property type="match status" value="1"/>
</dbReference>
<comment type="subcellular location">
    <subcellularLocation>
        <location evidence="1">Membrane</location>
    </subcellularLocation>
</comment>
<feature type="region of interest" description="Disordered" evidence="5">
    <location>
        <begin position="66"/>
        <end position="89"/>
    </location>
</feature>
<dbReference type="InterPro" id="IPR006581">
    <property type="entry name" value="VPS10"/>
</dbReference>
<dbReference type="GO" id="GO:0016050">
    <property type="term" value="P:vesicle organization"/>
    <property type="evidence" value="ECO:0007669"/>
    <property type="project" value="TreeGrafter"/>
</dbReference>
<dbReference type="InterPro" id="IPR015943">
    <property type="entry name" value="WD40/YVTN_repeat-like_dom_sf"/>
</dbReference>